<dbReference type="AlphaFoldDB" id="M7BP16"/>
<evidence type="ECO:0000313" key="5">
    <source>
        <dbReference type="Proteomes" id="UP000031443"/>
    </source>
</evidence>
<sequence>ISFVRRVRNIPLHSQALTAVPLASASLVDQLEDRILSHEKTTAALVEHAFRIKEDIVSTLHRMQNKGGGDRLARQLLEEHIRNITAIVRQLNRDIEGCGPNSWCRQGYVDGRASPVDVATTSRKGGLTILPGEAVLSVQVASSLKCCSGTAASVQFTCCSILSVDKTLFLGYTLNGTWVNLLTGGTDDKEDTIGRCDAGLARLSAEHKITYERLQSLSKDQQASKMILESKIKEAEIQISYLLSRVEQSIMQQEAKLKIAYKESNQQLHLLDVKLKGAVEELSSQILSARSWLEQEHERIEKELLQKIDQISVALKEKTEMSERTIEMRFSQMSEKLDKIEEIQKLTMEEHGTKQAEEKINIRISKLQMEINEDIKEMKAEVNAAFASVLSYATTGLIVGIIIISGIAWLIYKKKIKSKGSPYAISSSKDLQRNEVLYSLATSPYEDPDAANCTVNNTAASGKGPGDDIHTVYAVVQQQLFLKQEAPRSSSKAEGRSSTWQCGEGYLNCPAIDSLLDDCRTGNLGELIGRLPAHPGSKPRLASSDRLLFLQTVDKAGGCQITL</sequence>
<evidence type="ECO:0000313" key="4">
    <source>
        <dbReference type="EMBL" id="EMP38994.1"/>
    </source>
</evidence>
<dbReference type="eggNOG" id="ENOG502S0X8">
    <property type="taxonomic scope" value="Eukaryota"/>
</dbReference>
<feature type="transmembrane region" description="Helical" evidence="3">
    <location>
        <begin position="389"/>
        <end position="412"/>
    </location>
</feature>
<keyword evidence="3" id="KW-0472">Membrane</keyword>
<dbReference type="STRING" id="8469.M7BP16"/>
<dbReference type="PANTHER" id="PTHR22420:SF2">
    <property type="entry name" value="PROTEIN FAM81A"/>
    <property type="match status" value="1"/>
</dbReference>
<dbReference type="InterPro" id="IPR029619">
    <property type="entry name" value="FAM81"/>
</dbReference>
<organism evidence="4 5">
    <name type="scientific">Chelonia mydas</name>
    <name type="common">Green sea-turtle</name>
    <name type="synonym">Chelonia agassizi</name>
    <dbReference type="NCBI Taxonomy" id="8469"/>
    <lineage>
        <taxon>Eukaryota</taxon>
        <taxon>Metazoa</taxon>
        <taxon>Chordata</taxon>
        <taxon>Craniata</taxon>
        <taxon>Vertebrata</taxon>
        <taxon>Euteleostomi</taxon>
        <taxon>Archelosauria</taxon>
        <taxon>Testudinata</taxon>
        <taxon>Testudines</taxon>
        <taxon>Cryptodira</taxon>
        <taxon>Durocryptodira</taxon>
        <taxon>Americhelydia</taxon>
        <taxon>Chelonioidea</taxon>
        <taxon>Cheloniidae</taxon>
        <taxon>Chelonia</taxon>
    </lineage>
</organism>
<keyword evidence="5" id="KW-1185">Reference proteome</keyword>
<keyword evidence="3" id="KW-0812">Transmembrane</keyword>
<reference evidence="5" key="1">
    <citation type="journal article" date="2013" name="Nat. Genet.">
        <title>The draft genomes of soft-shell turtle and green sea turtle yield insights into the development and evolution of the turtle-specific body plan.</title>
        <authorList>
            <person name="Wang Z."/>
            <person name="Pascual-Anaya J."/>
            <person name="Zadissa A."/>
            <person name="Li W."/>
            <person name="Niimura Y."/>
            <person name="Huang Z."/>
            <person name="Li C."/>
            <person name="White S."/>
            <person name="Xiong Z."/>
            <person name="Fang D."/>
            <person name="Wang B."/>
            <person name="Ming Y."/>
            <person name="Chen Y."/>
            <person name="Zheng Y."/>
            <person name="Kuraku S."/>
            <person name="Pignatelli M."/>
            <person name="Herrero J."/>
            <person name="Beal K."/>
            <person name="Nozawa M."/>
            <person name="Li Q."/>
            <person name="Wang J."/>
            <person name="Zhang H."/>
            <person name="Yu L."/>
            <person name="Shigenobu S."/>
            <person name="Wang J."/>
            <person name="Liu J."/>
            <person name="Flicek P."/>
            <person name="Searle S."/>
            <person name="Wang J."/>
            <person name="Kuratani S."/>
            <person name="Yin Y."/>
            <person name="Aken B."/>
            <person name="Zhang G."/>
            <person name="Irie N."/>
        </authorList>
    </citation>
    <scope>NUCLEOTIDE SEQUENCE [LARGE SCALE GENOMIC DNA]</scope>
</reference>
<evidence type="ECO:0000256" key="2">
    <source>
        <dbReference type="ARBA" id="ARBA00046344"/>
    </source>
</evidence>
<keyword evidence="3" id="KW-1133">Transmembrane helix</keyword>
<comment type="similarity">
    <text evidence="2">Belongs to the FAM81 family.</text>
</comment>
<keyword evidence="1" id="KW-0175">Coiled coil</keyword>
<name>M7BP16_CHEMY</name>
<dbReference type="EMBL" id="KB518028">
    <property type="protein sequence ID" value="EMP38994.1"/>
    <property type="molecule type" value="Genomic_DNA"/>
</dbReference>
<evidence type="ECO:0000256" key="1">
    <source>
        <dbReference type="ARBA" id="ARBA00023054"/>
    </source>
</evidence>
<dbReference type="PANTHER" id="PTHR22420">
    <property type="entry name" value="PROTEIN FAM81A"/>
    <property type="match status" value="1"/>
</dbReference>
<protein>
    <submittedName>
        <fullName evidence="4">Protein FAM81A</fullName>
    </submittedName>
</protein>
<evidence type="ECO:0000256" key="3">
    <source>
        <dbReference type="SAM" id="Phobius"/>
    </source>
</evidence>
<accession>M7BP16</accession>
<dbReference type="Proteomes" id="UP000031443">
    <property type="component" value="Unassembled WGS sequence"/>
</dbReference>
<feature type="non-terminal residue" evidence="4">
    <location>
        <position position="1"/>
    </location>
</feature>
<gene>
    <name evidence="4" type="ORF">UY3_03828</name>
</gene>
<proteinExistence type="inferred from homology"/>